<reference evidence="2 3" key="1">
    <citation type="journal article" date="2016" name="Nat. Commun.">
        <title>Thousands of microbial genomes shed light on interconnected biogeochemical processes in an aquifer system.</title>
        <authorList>
            <person name="Anantharaman K."/>
            <person name="Brown C.T."/>
            <person name="Hug L.A."/>
            <person name="Sharon I."/>
            <person name="Castelle C.J."/>
            <person name="Probst A.J."/>
            <person name="Thomas B.C."/>
            <person name="Singh A."/>
            <person name="Wilkins M.J."/>
            <person name="Karaoz U."/>
            <person name="Brodie E.L."/>
            <person name="Williams K.H."/>
            <person name="Hubbard S.S."/>
            <person name="Banfield J.F."/>
        </authorList>
    </citation>
    <scope>NUCLEOTIDE SEQUENCE [LARGE SCALE GENOMIC DNA]</scope>
</reference>
<evidence type="ECO:0000259" key="1">
    <source>
        <dbReference type="Pfam" id="PF01408"/>
    </source>
</evidence>
<dbReference type="InterPro" id="IPR000683">
    <property type="entry name" value="Gfo/Idh/MocA-like_OxRdtase_N"/>
</dbReference>
<dbReference type="Pfam" id="PF01408">
    <property type="entry name" value="GFO_IDH_MocA"/>
    <property type="match status" value="1"/>
</dbReference>
<dbReference type="PANTHER" id="PTHR43377:SF1">
    <property type="entry name" value="BILIVERDIN REDUCTASE A"/>
    <property type="match status" value="1"/>
</dbReference>
<dbReference type="GO" id="GO:0000166">
    <property type="term" value="F:nucleotide binding"/>
    <property type="evidence" value="ECO:0007669"/>
    <property type="project" value="InterPro"/>
</dbReference>
<dbReference type="SUPFAM" id="SSF51735">
    <property type="entry name" value="NAD(P)-binding Rossmann-fold domains"/>
    <property type="match status" value="1"/>
</dbReference>
<dbReference type="EMBL" id="MHSH01000012">
    <property type="protein sequence ID" value="OHA42075.1"/>
    <property type="molecule type" value="Genomic_DNA"/>
</dbReference>
<dbReference type="Proteomes" id="UP000176429">
    <property type="component" value="Unassembled WGS sequence"/>
</dbReference>
<feature type="domain" description="Gfo/Idh/MocA-like oxidoreductase N-terminal" evidence="1">
    <location>
        <begin position="7"/>
        <end position="126"/>
    </location>
</feature>
<evidence type="ECO:0000313" key="2">
    <source>
        <dbReference type="EMBL" id="OHA42075.1"/>
    </source>
</evidence>
<evidence type="ECO:0000313" key="3">
    <source>
        <dbReference type="Proteomes" id="UP000176429"/>
    </source>
</evidence>
<dbReference type="Gene3D" id="3.40.50.720">
    <property type="entry name" value="NAD(P)-binding Rossmann-like Domain"/>
    <property type="match status" value="1"/>
</dbReference>
<organism evidence="2 3">
    <name type="scientific">Candidatus Taylorbacteria bacterium RIFCSPLOWO2_02_FULL_46_40</name>
    <dbReference type="NCBI Taxonomy" id="1802329"/>
    <lineage>
        <taxon>Bacteria</taxon>
        <taxon>Candidatus Tayloriibacteriota</taxon>
    </lineage>
</organism>
<dbReference type="Gene3D" id="3.30.360.10">
    <property type="entry name" value="Dihydrodipicolinate Reductase, domain 2"/>
    <property type="match status" value="1"/>
</dbReference>
<accession>A0A1G2P154</accession>
<dbReference type="InterPro" id="IPR036291">
    <property type="entry name" value="NAD(P)-bd_dom_sf"/>
</dbReference>
<gene>
    <name evidence="2" type="ORF">A3H68_03145</name>
</gene>
<dbReference type="AlphaFoldDB" id="A0A1G2P154"/>
<comment type="caution">
    <text evidence="2">The sequence shown here is derived from an EMBL/GenBank/DDBJ whole genome shotgun (WGS) entry which is preliminary data.</text>
</comment>
<name>A0A1G2P154_9BACT</name>
<proteinExistence type="predicted"/>
<dbReference type="InterPro" id="IPR051450">
    <property type="entry name" value="Gfo/Idh/MocA_Oxidoreductases"/>
</dbReference>
<sequence length="324" mass="35488">MKTPKEKILLVGAGPMAQAYAAVLKKFKLSFLVIGRSATSAKTFEKATGVVVITGGLETFLKTDPFLPTKAIIAVSVQELGPVTRALLNAGVKNILVEKPGGLNKKDVAQSATLAAAKNAHVIVAYNRRFYESVRKARKMIMADDGVISCAFDFTERVGDVEKLKIPDTVKNEWLLANSSHVIDLAFHLAGSPSELKSSVGGALPWHKKAIFVGHGKTETGALFSYHANWLSGGRWNIEIVTLKRKLVLQPLETLRVMKKGTFDTKTVALDDSLDRAFKPGVYRETEAFLLGDYDTKNLLTLAEHHSRLEIYEAIANGRNLRKT</sequence>
<dbReference type="PANTHER" id="PTHR43377">
    <property type="entry name" value="BILIVERDIN REDUCTASE A"/>
    <property type="match status" value="1"/>
</dbReference>
<protein>
    <recommendedName>
        <fullName evidence="1">Gfo/Idh/MocA-like oxidoreductase N-terminal domain-containing protein</fullName>
    </recommendedName>
</protein>